<organism evidence="1 2">
    <name type="scientific">Aquimarina mytili</name>
    <dbReference type="NCBI Taxonomy" id="874423"/>
    <lineage>
        <taxon>Bacteria</taxon>
        <taxon>Pseudomonadati</taxon>
        <taxon>Bacteroidota</taxon>
        <taxon>Flavobacteriia</taxon>
        <taxon>Flavobacteriales</taxon>
        <taxon>Flavobacteriaceae</taxon>
        <taxon>Aquimarina</taxon>
    </lineage>
</organism>
<reference evidence="1" key="1">
    <citation type="submission" date="2021-01" db="EMBL/GenBank/DDBJ databases">
        <authorList>
            <person name="Zhong Y.L."/>
        </authorList>
    </citation>
    <scope>NUCLEOTIDE SEQUENCE</scope>
    <source>
        <strain evidence="1">KCTC 23302</strain>
    </source>
</reference>
<dbReference type="SUPFAM" id="SSF141571">
    <property type="entry name" value="Pentapeptide repeat-like"/>
    <property type="match status" value="1"/>
</dbReference>
<protein>
    <submittedName>
        <fullName evidence="1">Pentapeptide repeat-containing protein</fullName>
    </submittedName>
</protein>
<accession>A0A937A2W4</accession>
<dbReference type="AlphaFoldDB" id="A0A937A2W4"/>
<evidence type="ECO:0000313" key="1">
    <source>
        <dbReference type="EMBL" id="MBL0683960.1"/>
    </source>
</evidence>
<dbReference type="EMBL" id="JAERQJ010000003">
    <property type="protein sequence ID" value="MBL0683960.1"/>
    <property type="molecule type" value="Genomic_DNA"/>
</dbReference>
<proteinExistence type="predicted"/>
<evidence type="ECO:0000313" key="2">
    <source>
        <dbReference type="Proteomes" id="UP000651057"/>
    </source>
</evidence>
<dbReference type="Gene3D" id="2.160.20.80">
    <property type="entry name" value="E3 ubiquitin-protein ligase SopA"/>
    <property type="match status" value="1"/>
</dbReference>
<name>A0A937A2W4_9FLAO</name>
<comment type="caution">
    <text evidence="1">The sequence shown here is derived from an EMBL/GenBank/DDBJ whole genome shotgun (WGS) entry which is preliminary data.</text>
</comment>
<sequence length="366" mass="43300">MRFFGIHKAFDSYRRYLQPGTEVLFSDLTACDLTGLDLSNCVFFACRLDASNFSSTTLDGCRFEYCIISHESQMPFFNTSIDQLKITKCNFYLHYGQLRLSKEHFFTELVDKIRLVDIMQSQTLAEIRGEKIDWDDHILLEEVYGFAHLFSKDHMYIQSLVYHMYEQVILHPKLIELSGARYYDLLEFFLTQYRETYIEQDIDNFFETHCFPVDVHIPLKVLKSIYSRITSPVAYDKYLGLLGIMKYHGYDDQFVAAIPFTKLFSLIITLDDEIRNKSFRMIDKIMSFYILDSSRLKQLKNELKPFLLSALKSDARKILWDTLVFMDRNLFFNWEEGSTQLAWICDKHVDEEIQEKAKKVFDEINS</sequence>
<gene>
    <name evidence="1" type="ORF">JJQ60_10560</name>
</gene>
<dbReference type="Proteomes" id="UP000651057">
    <property type="component" value="Unassembled WGS sequence"/>
</dbReference>
<keyword evidence="2" id="KW-1185">Reference proteome</keyword>
<dbReference type="RefSeq" id="WP_201919434.1">
    <property type="nucleotide sequence ID" value="NZ_BAABAX010000005.1"/>
</dbReference>